<name>A0A0B7HIS3_9FLAO</name>
<proteinExistence type="predicted"/>
<dbReference type="RefSeq" id="WP_042000619.1">
    <property type="nucleotide sequence ID" value="NZ_CP022382.1"/>
</dbReference>
<dbReference type="AlphaFoldDB" id="A0A0B7HIS3"/>
<dbReference type="GeneID" id="69580454"/>
<gene>
    <name evidence="1" type="ORF">CCAN12_700043</name>
</gene>
<dbReference type="Proteomes" id="UP000044026">
    <property type="component" value="Unassembled WGS sequence"/>
</dbReference>
<sequence>MKRKVIKLFLPLGLLLFLSSCSPKITGTWQVSRYETYTPEKQGVILSNIGTIKLDRDGSGEQHLTYSIFGVTHNEKSPLSWKRKGRRVVIGGNYSEFARTWKITQSKRKTQKWETSEGERIQKLELKR</sequence>
<dbReference type="PROSITE" id="PS51257">
    <property type="entry name" value="PROKAR_LIPOPROTEIN"/>
    <property type="match status" value="1"/>
</dbReference>
<accession>A0A0B7HIS3</accession>
<evidence type="ECO:0000313" key="2">
    <source>
        <dbReference type="Proteomes" id="UP000044026"/>
    </source>
</evidence>
<evidence type="ECO:0000313" key="1">
    <source>
        <dbReference type="EMBL" id="CEN37453.1"/>
    </source>
</evidence>
<organism evidence="1 2">
    <name type="scientific">Capnocytophaga canimorsus</name>
    <dbReference type="NCBI Taxonomy" id="28188"/>
    <lineage>
        <taxon>Bacteria</taxon>
        <taxon>Pseudomonadati</taxon>
        <taxon>Bacteroidota</taxon>
        <taxon>Flavobacteriia</taxon>
        <taxon>Flavobacteriales</taxon>
        <taxon>Flavobacteriaceae</taxon>
        <taxon>Capnocytophaga</taxon>
    </lineage>
</organism>
<reference evidence="1 2" key="1">
    <citation type="submission" date="2015-01" db="EMBL/GenBank/DDBJ databases">
        <authorList>
            <person name="Xiang T."/>
            <person name="Song Y."/>
            <person name="Huang L."/>
            <person name="Wang B."/>
            <person name="Wu P."/>
        </authorList>
    </citation>
    <scope>NUCLEOTIDE SEQUENCE [LARGE SCALE GENOMIC DNA]</scope>
    <source>
        <strain evidence="1 2">Cc12</strain>
    </source>
</reference>
<protein>
    <submittedName>
        <fullName evidence="1">Uncharacterized protein</fullName>
    </submittedName>
</protein>
<dbReference type="EMBL" id="CDOE01000068">
    <property type="protein sequence ID" value="CEN37453.1"/>
    <property type="molecule type" value="Genomic_DNA"/>
</dbReference>